<dbReference type="EMBL" id="DSDS01000109">
    <property type="protein sequence ID" value="HET97998.1"/>
    <property type="molecule type" value="Genomic_DNA"/>
</dbReference>
<dbReference type="GO" id="GO:0051539">
    <property type="term" value="F:4 iron, 4 sulfur cluster binding"/>
    <property type="evidence" value="ECO:0007669"/>
    <property type="project" value="UniProtKB-KW"/>
</dbReference>
<evidence type="ECO:0000259" key="7">
    <source>
        <dbReference type="PROSITE" id="PS51918"/>
    </source>
</evidence>
<dbReference type="Proteomes" id="UP000885986">
    <property type="component" value="Unassembled WGS sequence"/>
</dbReference>
<keyword evidence="2" id="KW-0004">4Fe-4S</keyword>
<dbReference type="InterPro" id="IPR013785">
    <property type="entry name" value="Aldolase_TIM"/>
</dbReference>
<accession>A0A7C2XVK0</accession>
<evidence type="ECO:0000313" key="8">
    <source>
        <dbReference type="EMBL" id="HET97998.1"/>
    </source>
</evidence>
<dbReference type="GO" id="GO:0046872">
    <property type="term" value="F:metal ion binding"/>
    <property type="evidence" value="ECO:0007669"/>
    <property type="project" value="UniProtKB-KW"/>
</dbReference>
<dbReference type="PANTHER" id="PTHR42836">
    <property type="entry name" value="7-CARBOXY-7-DEAZAGUANINE SYNTHASE"/>
    <property type="match status" value="1"/>
</dbReference>
<gene>
    <name evidence="8" type="ORF">ENN98_04785</name>
</gene>
<dbReference type="SFLD" id="SFLDS00029">
    <property type="entry name" value="Radical_SAM"/>
    <property type="match status" value="1"/>
</dbReference>
<reference evidence="8" key="1">
    <citation type="journal article" date="2020" name="mSystems">
        <title>Genome- and Community-Level Interaction Insights into Carbon Utilization and Element Cycling Functions of Hydrothermarchaeota in Hydrothermal Sediment.</title>
        <authorList>
            <person name="Zhou Z."/>
            <person name="Liu Y."/>
            <person name="Xu W."/>
            <person name="Pan J."/>
            <person name="Luo Z.H."/>
            <person name="Li M."/>
        </authorList>
    </citation>
    <scope>NUCLEOTIDE SEQUENCE [LARGE SCALE GENOMIC DNA]</scope>
    <source>
        <strain evidence="8">SpSt-1224</strain>
    </source>
</reference>
<keyword evidence="5" id="KW-0408">Iron</keyword>
<evidence type="ECO:0000256" key="2">
    <source>
        <dbReference type="ARBA" id="ARBA00022485"/>
    </source>
</evidence>
<dbReference type="InterPro" id="IPR007197">
    <property type="entry name" value="rSAM"/>
</dbReference>
<evidence type="ECO:0000256" key="4">
    <source>
        <dbReference type="ARBA" id="ARBA00022723"/>
    </source>
</evidence>
<evidence type="ECO:0000256" key="3">
    <source>
        <dbReference type="ARBA" id="ARBA00022691"/>
    </source>
</evidence>
<dbReference type="SUPFAM" id="SSF102114">
    <property type="entry name" value="Radical SAM enzymes"/>
    <property type="match status" value="1"/>
</dbReference>
<keyword evidence="4" id="KW-0479">Metal-binding</keyword>
<sequence length="136" mass="14792">MSNSVPPLRIAEIFYSLQGESSWAGYPCLFVRLAGCNLRCSYCDARYSYEEPGTPYRLDELLTALDRLAPVGRQVELVEVTGGEPLLQEGVYPLLAALLARGQRVLLETNGSISLARVPTAVHCIMDVKCPASGMA</sequence>
<organism evidence="8">
    <name type="scientific">Desulfurivibrio alkaliphilus</name>
    <dbReference type="NCBI Taxonomy" id="427923"/>
    <lineage>
        <taxon>Bacteria</taxon>
        <taxon>Pseudomonadati</taxon>
        <taxon>Thermodesulfobacteriota</taxon>
        <taxon>Desulfobulbia</taxon>
        <taxon>Desulfobulbales</taxon>
        <taxon>Desulfobulbaceae</taxon>
        <taxon>Desulfurivibrio</taxon>
    </lineage>
</organism>
<evidence type="ECO:0000256" key="5">
    <source>
        <dbReference type="ARBA" id="ARBA00023004"/>
    </source>
</evidence>
<dbReference type="PROSITE" id="PS51918">
    <property type="entry name" value="RADICAL_SAM"/>
    <property type="match status" value="1"/>
</dbReference>
<comment type="cofactor">
    <cofactor evidence="1">
        <name>[4Fe-4S] cluster</name>
        <dbReference type="ChEBI" id="CHEBI:49883"/>
    </cofactor>
</comment>
<dbReference type="PANTHER" id="PTHR42836:SF1">
    <property type="entry name" value="7-CARBOXY-7-DEAZAGUANINE SYNTHASE"/>
    <property type="match status" value="1"/>
</dbReference>
<dbReference type="Gene3D" id="3.20.20.70">
    <property type="entry name" value="Aldolase class I"/>
    <property type="match status" value="1"/>
</dbReference>
<dbReference type="Pfam" id="PF04055">
    <property type="entry name" value="Radical_SAM"/>
    <property type="match status" value="1"/>
</dbReference>
<keyword evidence="3" id="KW-0949">S-adenosyl-L-methionine</keyword>
<evidence type="ECO:0000256" key="1">
    <source>
        <dbReference type="ARBA" id="ARBA00001966"/>
    </source>
</evidence>
<dbReference type="AlphaFoldDB" id="A0A7C2XVK0"/>
<proteinExistence type="predicted"/>
<evidence type="ECO:0000256" key="6">
    <source>
        <dbReference type="ARBA" id="ARBA00023014"/>
    </source>
</evidence>
<keyword evidence="6" id="KW-0411">Iron-sulfur</keyword>
<comment type="caution">
    <text evidence="8">The sequence shown here is derived from an EMBL/GenBank/DDBJ whole genome shotgun (WGS) entry which is preliminary data.</text>
</comment>
<protein>
    <submittedName>
        <fullName evidence="8">Radical SAM protein</fullName>
    </submittedName>
</protein>
<dbReference type="CDD" id="cd01335">
    <property type="entry name" value="Radical_SAM"/>
    <property type="match status" value="1"/>
</dbReference>
<name>A0A7C2XVK0_9BACT</name>
<dbReference type="InterPro" id="IPR058240">
    <property type="entry name" value="rSAM_sf"/>
</dbReference>
<feature type="non-terminal residue" evidence="8">
    <location>
        <position position="136"/>
    </location>
</feature>
<feature type="domain" description="Radical SAM core" evidence="7">
    <location>
        <begin position="23"/>
        <end position="136"/>
    </location>
</feature>
<dbReference type="GO" id="GO:0003824">
    <property type="term" value="F:catalytic activity"/>
    <property type="evidence" value="ECO:0007669"/>
    <property type="project" value="InterPro"/>
</dbReference>